<organism evidence="8 9">
    <name type="scientific">Hucho hucho</name>
    <name type="common">huchen</name>
    <dbReference type="NCBI Taxonomy" id="62062"/>
    <lineage>
        <taxon>Eukaryota</taxon>
        <taxon>Metazoa</taxon>
        <taxon>Chordata</taxon>
        <taxon>Craniata</taxon>
        <taxon>Vertebrata</taxon>
        <taxon>Euteleostomi</taxon>
        <taxon>Actinopterygii</taxon>
        <taxon>Neopterygii</taxon>
        <taxon>Teleostei</taxon>
        <taxon>Protacanthopterygii</taxon>
        <taxon>Salmoniformes</taxon>
        <taxon>Salmonidae</taxon>
        <taxon>Salmoninae</taxon>
        <taxon>Hucho</taxon>
    </lineage>
</organism>
<evidence type="ECO:0000313" key="8">
    <source>
        <dbReference type="Ensembl" id="ENSHHUP00000081424.1"/>
    </source>
</evidence>
<dbReference type="GO" id="GO:0005739">
    <property type="term" value="C:mitochondrion"/>
    <property type="evidence" value="ECO:0007669"/>
    <property type="project" value="TreeGrafter"/>
</dbReference>
<dbReference type="PANTHER" id="PTHR13090">
    <property type="entry name" value="ARGININE-HYDROXYLASE NDUFAF5, MITOCHONDRIAL"/>
    <property type="match status" value="1"/>
</dbReference>
<keyword evidence="2" id="KW-0489">Methyltransferase</keyword>
<evidence type="ECO:0000256" key="5">
    <source>
        <dbReference type="ARBA" id="ARBA00041833"/>
    </source>
</evidence>
<evidence type="ECO:0000256" key="1">
    <source>
        <dbReference type="ARBA" id="ARBA00008361"/>
    </source>
</evidence>
<name>A0A4W5RAQ4_9TELE</name>
<dbReference type="AlphaFoldDB" id="A0A4W5RAQ4"/>
<dbReference type="InterPro" id="IPR029063">
    <property type="entry name" value="SAM-dependent_MTases_sf"/>
</dbReference>
<dbReference type="GO" id="GO:0008757">
    <property type="term" value="F:S-adenosylmethionine-dependent methyltransferase activity"/>
    <property type="evidence" value="ECO:0007669"/>
    <property type="project" value="InterPro"/>
</dbReference>
<evidence type="ECO:0000256" key="2">
    <source>
        <dbReference type="ARBA" id="ARBA00022603"/>
    </source>
</evidence>
<evidence type="ECO:0000256" key="4">
    <source>
        <dbReference type="ARBA" id="ARBA00040937"/>
    </source>
</evidence>
<comment type="similarity">
    <text evidence="1">Belongs to the methyltransferase superfamily.</text>
</comment>
<keyword evidence="3" id="KW-0808">Transferase</keyword>
<protein>
    <recommendedName>
        <fullName evidence="4">Arginine-hydroxylase NDUFAF5, mitochondrial</fullName>
    </recommendedName>
    <alternativeName>
        <fullName evidence="5">NADH dehydrogenase [ubiquinone] 1 alpha subcomplex assembly factor 5</fullName>
    </alternativeName>
    <alternativeName>
        <fullName evidence="6">Putative methyltransferase NDUFAF5</fullName>
    </alternativeName>
</protein>
<dbReference type="Proteomes" id="UP000314982">
    <property type="component" value="Unassembled WGS sequence"/>
</dbReference>
<dbReference type="SUPFAM" id="SSF53335">
    <property type="entry name" value="S-adenosyl-L-methionine-dependent methyltransferases"/>
    <property type="match status" value="1"/>
</dbReference>
<dbReference type="GO" id="GO:0032981">
    <property type="term" value="P:mitochondrial respiratory chain complex I assembly"/>
    <property type="evidence" value="ECO:0007669"/>
    <property type="project" value="TreeGrafter"/>
</dbReference>
<accession>A0A4W5RAQ4</accession>
<dbReference type="GO" id="GO:0032259">
    <property type="term" value="P:methylation"/>
    <property type="evidence" value="ECO:0007669"/>
    <property type="project" value="UniProtKB-KW"/>
</dbReference>
<evidence type="ECO:0000256" key="3">
    <source>
        <dbReference type="ARBA" id="ARBA00022679"/>
    </source>
</evidence>
<dbReference type="Ensembl" id="ENSHHUT00000084014.1">
    <property type="protein sequence ID" value="ENSHHUP00000081424.1"/>
    <property type="gene ID" value="ENSHHUG00000047357.1"/>
</dbReference>
<reference evidence="8" key="3">
    <citation type="submission" date="2025-09" db="UniProtKB">
        <authorList>
            <consortium name="Ensembl"/>
        </authorList>
    </citation>
    <scope>IDENTIFICATION</scope>
</reference>
<dbReference type="Gene3D" id="3.40.50.150">
    <property type="entry name" value="Vaccinia Virus protein VP39"/>
    <property type="match status" value="1"/>
</dbReference>
<feature type="domain" description="Methyltransferase type 11" evidence="7">
    <location>
        <begin position="9"/>
        <end position="55"/>
    </location>
</feature>
<dbReference type="Pfam" id="PF08241">
    <property type="entry name" value="Methyltransf_11"/>
    <property type="match status" value="1"/>
</dbReference>
<sequence length="57" mass="6636">MVAHKQEVVDQLFLIDISEKSLRNTRESEIPTHCVMANEEFLPFKENTFDLVVSSLR</sequence>
<dbReference type="InterPro" id="IPR013216">
    <property type="entry name" value="Methyltransf_11"/>
</dbReference>
<evidence type="ECO:0000259" key="7">
    <source>
        <dbReference type="Pfam" id="PF08241"/>
    </source>
</evidence>
<dbReference type="InterPro" id="IPR050602">
    <property type="entry name" value="Malonyl-ACP_OMT"/>
</dbReference>
<reference evidence="8" key="2">
    <citation type="submission" date="2025-08" db="UniProtKB">
        <authorList>
            <consortium name="Ensembl"/>
        </authorList>
    </citation>
    <scope>IDENTIFICATION</scope>
</reference>
<dbReference type="PANTHER" id="PTHR13090:SF1">
    <property type="entry name" value="ARGININE-HYDROXYLASE NDUFAF5, MITOCHONDRIAL"/>
    <property type="match status" value="1"/>
</dbReference>
<keyword evidence="9" id="KW-1185">Reference proteome</keyword>
<reference evidence="9" key="1">
    <citation type="submission" date="2018-06" db="EMBL/GenBank/DDBJ databases">
        <title>Genome assembly of Danube salmon.</title>
        <authorList>
            <person name="Macqueen D.J."/>
            <person name="Gundappa M.K."/>
        </authorList>
    </citation>
    <scope>NUCLEOTIDE SEQUENCE [LARGE SCALE GENOMIC DNA]</scope>
</reference>
<evidence type="ECO:0000313" key="9">
    <source>
        <dbReference type="Proteomes" id="UP000314982"/>
    </source>
</evidence>
<proteinExistence type="inferred from homology"/>
<dbReference type="STRING" id="62062.ENSHHUP00000081424"/>
<evidence type="ECO:0000256" key="6">
    <source>
        <dbReference type="ARBA" id="ARBA00042549"/>
    </source>
</evidence>